<name>A0A841HYR6_9DEIO</name>
<dbReference type="EMBL" id="JACHHG010000001">
    <property type="protein sequence ID" value="MBB6096915.1"/>
    <property type="molecule type" value="Genomic_DNA"/>
</dbReference>
<reference evidence="3 4" key="1">
    <citation type="submission" date="2020-08" db="EMBL/GenBank/DDBJ databases">
        <title>Genomic Encyclopedia of Type Strains, Phase IV (KMG-IV): sequencing the most valuable type-strain genomes for metagenomic binning, comparative biology and taxonomic classification.</title>
        <authorList>
            <person name="Goeker M."/>
        </authorList>
    </citation>
    <scope>NUCLEOTIDE SEQUENCE [LARGE SCALE GENOMIC DNA]</scope>
    <source>
        <strain evidence="3 4">DSM 21458</strain>
    </source>
</reference>
<dbReference type="RefSeq" id="WP_183983808.1">
    <property type="nucleotide sequence ID" value="NZ_JACHHG010000001.1"/>
</dbReference>
<proteinExistence type="predicted"/>
<organism evidence="3 4">
    <name type="scientific">Deinobacterium chartae</name>
    <dbReference type="NCBI Taxonomy" id="521158"/>
    <lineage>
        <taxon>Bacteria</taxon>
        <taxon>Thermotogati</taxon>
        <taxon>Deinococcota</taxon>
        <taxon>Deinococci</taxon>
        <taxon>Deinococcales</taxon>
        <taxon>Deinococcaceae</taxon>
        <taxon>Deinobacterium</taxon>
    </lineage>
</organism>
<evidence type="ECO:0000256" key="2">
    <source>
        <dbReference type="SAM" id="Phobius"/>
    </source>
</evidence>
<dbReference type="AlphaFoldDB" id="A0A841HYR6"/>
<dbReference type="Proteomes" id="UP000569951">
    <property type="component" value="Unassembled WGS sequence"/>
</dbReference>
<keyword evidence="2" id="KW-1133">Transmembrane helix</keyword>
<feature type="region of interest" description="Disordered" evidence="1">
    <location>
        <begin position="1"/>
        <end position="35"/>
    </location>
</feature>
<protein>
    <submittedName>
        <fullName evidence="3">Uncharacterized protein</fullName>
    </submittedName>
</protein>
<feature type="transmembrane region" description="Helical" evidence="2">
    <location>
        <begin position="42"/>
        <end position="61"/>
    </location>
</feature>
<keyword evidence="4" id="KW-1185">Reference proteome</keyword>
<gene>
    <name evidence="3" type="ORF">HNR42_000327</name>
</gene>
<evidence type="ECO:0000256" key="1">
    <source>
        <dbReference type="SAM" id="MobiDB-lite"/>
    </source>
</evidence>
<evidence type="ECO:0000313" key="4">
    <source>
        <dbReference type="Proteomes" id="UP000569951"/>
    </source>
</evidence>
<comment type="caution">
    <text evidence="3">The sequence shown here is derived from an EMBL/GenBank/DDBJ whole genome shotgun (WGS) entry which is preliminary data.</text>
</comment>
<keyword evidence="2" id="KW-0472">Membrane</keyword>
<evidence type="ECO:0000313" key="3">
    <source>
        <dbReference type="EMBL" id="MBB6096915.1"/>
    </source>
</evidence>
<accession>A0A841HYR6</accession>
<sequence length="78" mass="8368">MERNYVHAAQYRSEPEDGPPHNGSLPEADLEEQPSRPDTVKILLALVLLLAMTYTVLLGLMPPEAVTPAPPPPSGPLG</sequence>
<keyword evidence="2" id="KW-0812">Transmembrane</keyword>